<keyword evidence="8" id="KW-0809">Transit peptide</keyword>
<dbReference type="GO" id="GO:0016020">
    <property type="term" value="C:membrane"/>
    <property type="evidence" value="ECO:0007669"/>
    <property type="project" value="UniProtKB-SubCell"/>
</dbReference>
<keyword evidence="5" id="KW-0812">Transmembrane</keyword>
<keyword evidence="3" id="KW-0150">Chloroplast</keyword>
<keyword evidence="7" id="KW-0479">Metal-binding</keyword>
<evidence type="ECO:0000256" key="5">
    <source>
        <dbReference type="ARBA" id="ARBA00022692"/>
    </source>
</evidence>
<evidence type="ECO:0000313" key="17">
    <source>
        <dbReference type="Proteomes" id="UP001567538"/>
    </source>
</evidence>
<organism evidence="16 17">
    <name type="scientific">Salvia divinorum</name>
    <name type="common">Maria pastora</name>
    <name type="synonym">Diviner's sage</name>
    <dbReference type="NCBI Taxonomy" id="28513"/>
    <lineage>
        <taxon>Eukaryota</taxon>
        <taxon>Viridiplantae</taxon>
        <taxon>Streptophyta</taxon>
        <taxon>Embryophyta</taxon>
        <taxon>Tracheophyta</taxon>
        <taxon>Spermatophyta</taxon>
        <taxon>Magnoliopsida</taxon>
        <taxon>eudicotyledons</taxon>
        <taxon>Gunneridae</taxon>
        <taxon>Pentapetalae</taxon>
        <taxon>asterids</taxon>
        <taxon>lamiids</taxon>
        <taxon>Lamiales</taxon>
        <taxon>Lamiaceae</taxon>
        <taxon>Nepetoideae</taxon>
        <taxon>Mentheae</taxon>
        <taxon>Salviinae</taxon>
        <taxon>Salvia</taxon>
        <taxon>Salvia subgen. Calosphace</taxon>
    </lineage>
</organism>
<comment type="caution">
    <text evidence="16">The sequence shown here is derived from an EMBL/GenBank/DDBJ whole genome shotgun (WGS) entry which is preliminary data.</text>
</comment>
<dbReference type="PROSITE" id="PS51296">
    <property type="entry name" value="RIESKE"/>
    <property type="match status" value="1"/>
</dbReference>
<evidence type="ECO:0000256" key="2">
    <source>
        <dbReference type="ARBA" id="ARBA00004370"/>
    </source>
</evidence>
<reference evidence="16 17" key="1">
    <citation type="submission" date="2024-06" db="EMBL/GenBank/DDBJ databases">
        <title>A chromosome level genome sequence of Diviner's sage (Salvia divinorum).</title>
        <authorList>
            <person name="Ford S.A."/>
            <person name="Ro D.-K."/>
            <person name="Ness R.W."/>
            <person name="Phillips M.A."/>
        </authorList>
    </citation>
    <scope>NUCLEOTIDE SEQUENCE [LARGE SCALE GENOMIC DNA]</scope>
    <source>
        <strain evidence="16">SAF-2024a</strain>
        <tissue evidence="16">Leaf</tissue>
    </source>
</reference>
<evidence type="ECO:0000259" key="15">
    <source>
        <dbReference type="PROSITE" id="PS51296"/>
    </source>
</evidence>
<feature type="compositionally biased region" description="Low complexity" evidence="14">
    <location>
        <begin position="1"/>
        <end position="12"/>
    </location>
</feature>
<evidence type="ECO:0000256" key="8">
    <source>
        <dbReference type="ARBA" id="ARBA00022946"/>
    </source>
</evidence>
<evidence type="ECO:0000256" key="7">
    <source>
        <dbReference type="ARBA" id="ARBA00022723"/>
    </source>
</evidence>
<evidence type="ECO:0000256" key="10">
    <source>
        <dbReference type="ARBA" id="ARBA00023002"/>
    </source>
</evidence>
<keyword evidence="10" id="KW-0560">Oxidoreductase</keyword>
<dbReference type="Gene3D" id="3.90.380.10">
    <property type="entry name" value="Naphthalene 1,2-dioxygenase Alpha Subunit, Chain A, domain 1"/>
    <property type="match status" value="1"/>
</dbReference>
<dbReference type="PANTHER" id="PTHR21266">
    <property type="entry name" value="IRON-SULFUR DOMAIN CONTAINING PROTEIN"/>
    <property type="match status" value="1"/>
</dbReference>
<evidence type="ECO:0000256" key="12">
    <source>
        <dbReference type="ARBA" id="ARBA00023014"/>
    </source>
</evidence>
<keyword evidence="11" id="KW-0408">Iron</keyword>
<evidence type="ECO:0000256" key="13">
    <source>
        <dbReference type="ARBA" id="ARBA00023136"/>
    </source>
</evidence>
<evidence type="ECO:0000313" key="16">
    <source>
        <dbReference type="EMBL" id="KAL1557444.1"/>
    </source>
</evidence>
<evidence type="ECO:0000256" key="11">
    <source>
        <dbReference type="ARBA" id="ARBA00023004"/>
    </source>
</evidence>
<dbReference type="SUPFAM" id="SSF50022">
    <property type="entry name" value="ISP domain"/>
    <property type="match status" value="1"/>
</dbReference>
<evidence type="ECO:0000256" key="6">
    <source>
        <dbReference type="ARBA" id="ARBA00022714"/>
    </source>
</evidence>
<dbReference type="AlphaFoldDB" id="A0ABD1HMV3"/>
<comment type="subcellular location">
    <subcellularLocation>
        <location evidence="2">Membrane</location>
    </subcellularLocation>
    <subcellularLocation>
        <location evidence="1">Plastid</location>
        <location evidence="1">Chloroplast</location>
    </subcellularLocation>
</comment>
<proteinExistence type="predicted"/>
<dbReference type="CDD" id="cd03480">
    <property type="entry name" value="Rieske_RO_Alpha_PaO"/>
    <property type="match status" value="1"/>
</dbReference>
<dbReference type="GO" id="GO:0016491">
    <property type="term" value="F:oxidoreductase activity"/>
    <property type="evidence" value="ECO:0007669"/>
    <property type="project" value="UniProtKB-KW"/>
</dbReference>
<dbReference type="PANTHER" id="PTHR21266:SF32">
    <property type="entry name" value="CHOLESTEROL 7-DESATURASE NVD"/>
    <property type="match status" value="1"/>
</dbReference>
<sequence length="539" mass="61479">MEAPMSSSSSSSFRASLHRQPRIPTNTLPKPISNIPSSLRIPRPNFKIFTAVSPTASPEDTVPVSAPPEEAAGPEKREERFDWYEQWYPVWAVCDLDKRRPHAKKVMGIDLVVWWDRNENAWKVFDDSCPHRLAPLSEGRIDRWGRLQCVYHGWCFGGAGDCKFIPQAPRDGPPVHMSKKACVAVYPSCVQNGIVWFWPNPDPKYKEIHSTKKPHYVRELDDPSFVYTMTSREIGYGYEILIENLMDPAHVAYAHYGVMETGQVPKSLKADREGGIPLEMSVQKLDVHGFTSKQIFGENYFVAPCLLYGYFAPTKGQIANKASSEVVFSSIPPEKKAMLVFYCVPVSPGRSRLIYAIPRNFDVWMHRIVPRWMHHILQNLILDSDLYLLHMEERKLREVGALNWHRSCYVPTKSDALVVAFRRWLNKYGGAQVDWRDRYTGELLPTPPREQLFDRYWTHTVGCSSCSAAYKRLNALVITLQVVSFASTAAVAAAKHGAISIAARYSVASMAVLSFLASKWLSRFIHRTFVYQDYDHAFR</sequence>
<keyword evidence="9" id="KW-1133">Transmembrane helix</keyword>
<dbReference type="Proteomes" id="UP001567538">
    <property type="component" value="Unassembled WGS sequence"/>
</dbReference>
<gene>
    <name evidence="16" type="primary">F8H2</name>
    <name evidence="16" type="ORF">AAHA92_08019</name>
</gene>
<dbReference type="InterPro" id="IPR013626">
    <property type="entry name" value="PaO"/>
</dbReference>
<keyword evidence="4" id="KW-0934">Plastid</keyword>
<protein>
    <submittedName>
        <fullName evidence="16">Flavonoid 8-hydroxylase 2, chloroplastic</fullName>
    </submittedName>
</protein>
<keyword evidence="6" id="KW-0001">2Fe-2S</keyword>
<dbReference type="Pfam" id="PF08417">
    <property type="entry name" value="PaO"/>
    <property type="match status" value="1"/>
</dbReference>
<accession>A0ABD1HMV3</accession>
<feature type="region of interest" description="Disordered" evidence="14">
    <location>
        <begin position="54"/>
        <end position="76"/>
    </location>
</feature>
<evidence type="ECO:0000256" key="9">
    <source>
        <dbReference type="ARBA" id="ARBA00022989"/>
    </source>
</evidence>
<keyword evidence="12" id="KW-0411">Iron-sulfur</keyword>
<keyword evidence="13" id="KW-0472">Membrane</keyword>
<evidence type="ECO:0000256" key="1">
    <source>
        <dbReference type="ARBA" id="ARBA00004229"/>
    </source>
</evidence>
<dbReference type="GO" id="GO:0051537">
    <property type="term" value="F:2 iron, 2 sulfur cluster binding"/>
    <property type="evidence" value="ECO:0007669"/>
    <property type="project" value="UniProtKB-KW"/>
</dbReference>
<feature type="domain" description="Rieske" evidence="15">
    <location>
        <begin position="88"/>
        <end position="197"/>
    </location>
</feature>
<dbReference type="SUPFAM" id="SSF55961">
    <property type="entry name" value="Bet v1-like"/>
    <property type="match status" value="1"/>
</dbReference>
<dbReference type="InterPro" id="IPR050584">
    <property type="entry name" value="Cholesterol_7-desaturase"/>
</dbReference>
<dbReference type="Gene3D" id="2.102.10.10">
    <property type="entry name" value="Rieske [2Fe-2S] iron-sulphur domain"/>
    <property type="match status" value="1"/>
</dbReference>
<dbReference type="InterPro" id="IPR017941">
    <property type="entry name" value="Rieske_2Fe-2S"/>
</dbReference>
<dbReference type="InterPro" id="IPR036922">
    <property type="entry name" value="Rieske_2Fe-2S_sf"/>
</dbReference>
<dbReference type="GO" id="GO:0046872">
    <property type="term" value="F:metal ion binding"/>
    <property type="evidence" value="ECO:0007669"/>
    <property type="project" value="UniProtKB-KW"/>
</dbReference>
<dbReference type="GO" id="GO:0009507">
    <property type="term" value="C:chloroplast"/>
    <property type="evidence" value="ECO:0007669"/>
    <property type="project" value="UniProtKB-SubCell"/>
</dbReference>
<feature type="region of interest" description="Disordered" evidence="14">
    <location>
        <begin position="1"/>
        <end position="36"/>
    </location>
</feature>
<keyword evidence="17" id="KW-1185">Reference proteome</keyword>
<evidence type="ECO:0000256" key="14">
    <source>
        <dbReference type="SAM" id="MobiDB-lite"/>
    </source>
</evidence>
<evidence type="ECO:0000256" key="4">
    <source>
        <dbReference type="ARBA" id="ARBA00022640"/>
    </source>
</evidence>
<dbReference type="EMBL" id="JBEAFC010000004">
    <property type="protein sequence ID" value="KAL1557444.1"/>
    <property type="molecule type" value="Genomic_DNA"/>
</dbReference>
<name>A0ABD1HMV3_SALDI</name>
<dbReference type="Pfam" id="PF00355">
    <property type="entry name" value="Rieske"/>
    <property type="match status" value="1"/>
</dbReference>
<evidence type="ECO:0000256" key="3">
    <source>
        <dbReference type="ARBA" id="ARBA00022528"/>
    </source>
</evidence>